<dbReference type="AlphaFoldDB" id="A0A379WHB6"/>
<dbReference type="InterPro" id="IPR019637">
    <property type="entry name" value="DUF2501"/>
</dbReference>
<dbReference type="Pfam" id="PF10696">
    <property type="entry name" value="DUF2501"/>
    <property type="match status" value="1"/>
</dbReference>
<proteinExistence type="predicted"/>
<sequence length="166" mass="17241">MNTAKHVLCCAAIASVLISTSGIAASQLSAQGANAQQGGMSLSALTGLLSRGAQSLSADNMNNAAGILQYCAKQKLASATNVENVKNQILNKLGLDTTQQEQDTNYLNGLQGLLKTKDGQQLNLNNIGSTPLAEKVKTKACDLVLQQGLNSSPDCVFLTVRHAGTP</sequence>
<dbReference type="NCBIfam" id="NF008666">
    <property type="entry name" value="PRK11667.1-4"/>
    <property type="match status" value="1"/>
</dbReference>
<evidence type="ECO:0000313" key="2">
    <source>
        <dbReference type="EMBL" id="SUH18001.1"/>
    </source>
</evidence>
<evidence type="ECO:0000313" key="3">
    <source>
        <dbReference type="Proteomes" id="UP000255509"/>
    </source>
</evidence>
<reference evidence="2 3" key="1">
    <citation type="submission" date="2018-06" db="EMBL/GenBank/DDBJ databases">
        <authorList>
            <consortium name="Pathogen Informatics"/>
            <person name="Doyle S."/>
        </authorList>
    </citation>
    <scope>NUCLEOTIDE SEQUENCE [LARGE SCALE GENOMIC DNA]</scope>
    <source>
        <strain evidence="2 3">NCTC8258</strain>
    </source>
</reference>
<dbReference type="EMBL" id="UGXS01000004">
    <property type="protein sequence ID" value="SUH18001.1"/>
    <property type="molecule type" value="Genomic_DNA"/>
</dbReference>
<evidence type="ECO:0000256" key="1">
    <source>
        <dbReference type="SAM" id="SignalP"/>
    </source>
</evidence>
<dbReference type="Proteomes" id="UP000255509">
    <property type="component" value="Unassembled WGS sequence"/>
</dbReference>
<name>A0A379WHB6_SALET</name>
<feature type="chain" id="PRO_5016738937" evidence="1">
    <location>
        <begin position="25"/>
        <end position="166"/>
    </location>
</feature>
<keyword evidence="1" id="KW-0732">Signal</keyword>
<gene>
    <name evidence="2" type="ORF">NCTC8258_05816</name>
</gene>
<protein>
    <submittedName>
        <fullName evidence="2">Protein yjjA</fullName>
    </submittedName>
</protein>
<accession>A0A379WHB6</accession>
<feature type="signal peptide" evidence="1">
    <location>
        <begin position="1"/>
        <end position="24"/>
    </location>
</feature>
<organism evidence="2 3">
    <name type="scientific">Salmonella enterica I</name>
    <dbReference type="NCBI Taxonomy" id="59201"/>
    <lineage>
        <taxon>Bacteria</taxon>
        <taxon>Pseudomonadati</taxon>
        <taxon>Pseudomonadota</taxon>
        <taxon>Gammaproteobacteria</taxon>
        <taxon>Enterobacterales</taxon>
        <taxon>Enterobacteriaceae</taxon>
        <taxon>Salmonella</taxon>
    </lineage>
</organism>